<dbReference type="AlphaFoldDB" id="A0A9X8QUJ0"/>
<dbReference type="GO" id="GO:0005506">
    <property type="term" value="F:iron ion binding"/>
    <property type="evidence" value="ECO:0007669"/>
    <property type="project" value="InterPro"/>
</dbReference>
<accession>A0A9X8QUJ0</accession>
<feature type="compositionally biased region" description="Low complexity" evidence="8">
    <location>
        <begin position="25"/>
        <end position="34"/>
    </location>
</feature>
<name>A0A9X8QUJ0_9ACTN</name>
<dbReference type="SUPFAM" id="SSF48264">
    <property type="entry name" value="Cytochrome P450"/>
    <property type="match status" value="1"/>
</dbReference>
<dbReference type="Pfam" id="PF00067">
    <property type="entry name" value="p450"/>
    <property type="match status" value="1"/>
</dbReference>
<dbReference type="Gene3D" id="1.10.630.10">
    <property type="entry name" value="Cytochrome P450"/>
    <property type="match status" value="1"/>
</dbReference>
<evidence type="ECO:0000256" key="1">
    <source>
        <dbReference type="ARBA" id="ARBA00010617"/>
    </source>
</evidence>
<keyword evidence="5 7" id="KW-0408">Iron</keyword>
<evidence type="ECO:0000256" key="8">
    <source>
        <dbReference type="SAM" id="MobiDB-lite"/>
    </source>
</evidence>
<evidence type="ECO:0000313" key="10">
    <source>
        <dbReference type="Proteomes" id="UP000184388"/>
    </source>
</evidence>
<proteinExistence type="inferred from homology"/>
<comment type="caution">
    <text evidence="9">The sequence shown here is derived from an EMBL/GenBank/DDBJ whole genome shotgun (WGS) entry which is preliminary data.</text>
</comment>
<evidence type="ECO:0000256" key="6">
    <source>
        <dbReference type="ARBA" id="ARBA00023033"/>
    </source>
</evidence>
<keyword evidence="2 7" id="KW-0349">Heme</keyword>
<evidence type="ECO:0000256" key="4">
    <source>
        <dbReference type="ARBA" id="ARBA00023002"/>
    </source>
</evidence>
<dbReference type="GO" id="GO:0008395">
    <property type="term" value="F:steroid hydroxylase activity"/>
    <property type="evidence" value="ECO:0007669"/>
    <property type="project" value="TreeGrafter"/>
</dbReference>
<dbReference type="PRINTS" id="PR00385">
    <property type="entry name" value="P450"/>
</dbReference>
<organism evidence="9 10">
    <name type="scientific">Streptomyces yunnanensis</name>
    <dbReference type="NCBI Taxonomy" id="156453"/>
    <lineage>
        <taxon>Bacteria</taxon>
        <taxon>Bacillati</taxon>
        <taxon>Actinomycetota</taxon>
        <taxon>Actinomycetes</taxon>
        <taxon>Kitasatosporales</taxon>
        <taxon>Streptomycetaceae</taxon>
        <taxon>Streptomyces</taxon>
    </lineage>
</organism>
<comment type="similarity">
    <text evidence="1 7">Belongs to the cytochrome P450 family.</text>
</comment>
<gene>
    <name evidence="9" type="ORF">SAMN05216268_109153</name>
</gene>
<keyword evidence="4 7" id="KW-0560">Oxidoreductase</keyword>
<dbReference type="EMBL" id="FRBK01000009">
    <property type="protein sequence ID" value="SHM22004.1"/>
    <property type="molecule type" value="Genomic_DNA"/>
</dbReference>
<evidence type="ECO:0000313" key="9">
    <source>
        <dbReference type="EMBL" id="SHM22004.1"/>
    </source>
</evidence>
<evidence type="ECO:0000256" key="5">
    <source>
        <dbReference type="ARBA" id="ARBA00023004"/>
    </source>
</evidence>
<evidence type="ECO:0000256" key="7">
    <source>
        <dbReference type="RuleBase" id="RU000461"/>
    </source>
</evidence>
<sequence>MTAGIVGPGEPYAPEAALRPDEPDAPATSATPTAPKIPKDTELLEDTELPADLEVPEIQEVLKVSAAPRLPEVPDIFHPRRYAKGLPHDAYRLLRDHHPVAWQDEPEVFGWPAGPGFWAVTRHRDVVRVLKDARTFSSQLGATQIRDPDPADLPFIRRMMLNQDPPEHGQLRRLVSRAFTPRRVDRFETAVRERARALLTTAVHTARSGDGRCDVVSAVTDDYALLNLADLLGVPPGERGLMLDWTRRVIGYQDPDEAGPAATGADGRPADPRSPAMLQDMFAFARELAAHKRRYPGDDVMTVLATDPELAVPELEMFFFLLTIAGNDTVRSAAPGGLLALARHPDGYAALRGGAVAVGPAVEELLRWHPPVLSFRRTAAADTELAGRRIRAGDKVVVFHGSANYDERVFADPSRLDLARSPNPHVSFGDGPHVCLGAHLARLQLRVLYEETCALLPAVAVAGPPQRLVSNFIHGLKSLPLRLAI</sequence>
<protein>
    <submittedName>
        <fullName evidence="9">Cytochrome P450</fullName>
    </submittedName>
</protein>
<dbReference type="InterPro" id="IPR002397">
    <property type="entry name" value="Cyt_P450_B"/>
</dbReference>
<feature type="region of interest" description="Disordered" evidence="8">
    <location>
        <begin position="1"/>
        <end position="45"/>
    </location>
</feature>
<dbReference type="CDD" id="cd11033">
    <property type="entry name" value="CYP142-like"/>
    <property type="match status" value="1"/>
</dbReference>
<dbReference type="InterPro" id="IPR036396">
    <property type="entry name" value="Cyt_P450_sf"/>
</dbReference>
<dbReference type="InterPro" id="IPR001128">
    <property type="entry name" value="Cyt_P450"/>
</dbReference>
<dbReference type="GO" id="GO:0036199">
    <property type="term" value="F:cholest-4-en-3-one 26-monooxygenase activity"/>
    <property type="evidence" value="ECO:0007669"/>
    <property type="project" value="TreeGrafter"/>
</dbReference>
<dbReference type="InterPro" id="IPR017972">
    <property type="entry name" value="Cyt_P450_CS"/>
</dbReference>
<dbReference type="PANTHER" id="PTHR46696:SF4">
    <property type="entry name" value="BIOTIN BIOSYNTHESIS CYTOCHROME P450"/>
    <property type="match status" value="1"/>
</dbReference>
<dbReference type="GO" id="GO:0006707">
    <property type="term" value="P:cholesterol catabolic process"/>
    <property type="evidence" value="ECO:0007669"/>
    <property type="project" value="TreeGrafter"/>
</dbReference>
<evidence type="ECO:0000256" key="3">
    <source>
        <dbReference type="ARBA" id="ARBA00022723"/>
    </source>
</evidence>
<dbReference type="Proteomes" id="UP000184388">
    <property type="component" value="Unassembled WGS sequence"/>
</dbReference>
<reference evidence="10" key="1">
    <citation type="submission" date="2016-11" db="EMBL/GenBank/DDBJ databases">
        <authorList>
            <person name="Jaros S."/>
            <person name="Januszkiewicz K."/>
            <person name="Wedrychowicz H."/>
        </authorList>
    </citation>
    <scope>NUCLEOTIDE SEQUENCE [LARGE SCALE GENOMIC DNA]</scope>
    <source>
        <strain evidence="10">CGMCC 4.3555</strain>
    </source>
</reference>
<dbReference type="PRINTS" id="PR00359">
    <property type="entry name" value="BP450"/>
</dbReference>
<keyword evidence="3 7" id="KW-0479">Metal-binding</keyword>
<dbReference type="PROSITE" id="PS00086">
    <property type="entry name" value="CYTOCHROME_P450"/>
    <property type="match status" value="1"/>
</dbReference>
<dbReference type="GO" id="GO:0020037">
    <property type="term" value="F:heme binding"/>
    <property type="evidence" value="ECO:0007669"/>
    <property type="project" value="InterPro"/>
</dbReference>
<evidence type="ECO:0000256" key="2">
    <source>
        <dbReference type="ARBA" id="ARBA00022617"/>
    </source>
</evidence>
<keyword evidence="6 7" id="KW-0503">Monooxygenase</keyword>
<dbReference type="PANTHER" id="PTHR46696">
    <property type="entry name" value="P450, PUTATIVE (EUROFUNG)-RELATED"/>
    <property type="match status" value="1"/>
</dbReference>
<dbReference type="FunFam" id="1.10.630.10:FF:000018">
    <property type="entry name" value="Cytochrome P450 monooxygenase"/>
    <property type="match status" value="1"/>
</dbReference>